<dbReference type="GO" id="GO:0006508">
    <property type="term" value="P:proteolysis"/>
    <property type="evidence" value="ECO:0007669"/>
    <property type="project" value="UniProtKB-KW"/>
</dbReference>
<comment type="caution">
    <text evidence="10">The sequence shown here is derived from an EMBL/GenBank/DDBJ whole genome shotgun (WGS) entry which is preliminary data.</text>
</comment>
<evidence type="ECO:0000256" key="2">
    <source>
        <dbReference type="ARBA" id="ARBA00022670"/>
    </source>
</evidence>
<dbReference type="Proteomes" id="UP000835052">
    <property type="component" value="Unassembled WGS sequence"/>
</dbReference>
<comment type="similarity">
    <text evidence="1">Belongs to the peptidase M8 family.</text>
</comment>
<keyword evidence="5 8" id="KW-0862">Zinc</keyword>
<evidence type="ECO:0000256" key="4">
    <source>
        <dbReference type="ARBA" id="ARBA00022801"/>
    </source>
</evidence>
<feature type="chain" id="PRO_5035834742" description="Leishmanolysin-like peptidase" evidence="9">
    <location>
        <begin position="21"/>
        <end position="985"/>
    </location>
</feature>
<accession>A0A8S1H9Q0</accession>
<evidence type="ECO:0000256" key="9">
    <source>
        <dbReference type="SAM" id="SignalP"/>
    </source>
</evidence>
<protein>
    <recommendedName>
        <fullName evidence="7">Leishmanolysin-like peptidase</fullName>
    </recommendedName>
</protein>
<keyword evidence="2" id="KW-0645">Protease</keyword>
<name>A0A8S1H9Q0_9PELO</name>
<dbReference type="GO" id="GO:0046872">
    <property type="term" value="F:metal ion binding"/>
    <property type="evidence" value="ECO:0007669"/>
    <property type="project" value="UniProtKB-KW"/>
</dbReference>
<dbReference type="OrthoDB" id="527990at2759"/>
<proteinExistence type="inferred from homology"/>
<keyword evidence="11" id="KW-1185">Reference proteome</keyword>
<dbReference type="SUPFAM" id="SSF55486">
    <property type="entry name" value="Metalloproteases ('zincins'), catalytic domain"/>
    <property type="match status" value="2"/>
</dbReference>
<evidence type="ECO:0000313" key="10">
    <source>
        <dbReference type="EMBL" id="CAD6192713.1"/>
    </source>
</evidence>
<dbReference type="GO" id="GO:0005737">
    <property type="term" value="C:cytoplasm"/>
    <property type="evidence" value="ECO:0007669"/>
    <property type="project" value="TreeGrafter"/>
</dbReference>
<evidence type="ECO:0000313" key="11">
    <source>
        <dbReference type="Proteomes" id="UP000835052"/>
    </source>
</evidence>
<dbReference type="PANTHER" id="PTHR10942">
    <property type="entry name" value="LEISHMANOLYSIN-LIKE PEPTIDASE"/>
    <property type="match status" value="1"/>
</dbReference>
<dbReference type="Gene3D" id="3.10.170.20">
    <property type="match status" value="1"/>
</dbReference>
<dbReference type="EMBL" id="CAJGYM010000029">
    <property type="protein sequence ID" value="CAD6192713.1"/>
    <property type="molecule type" value="Genomic_DNA"/>
</dbReference>
<evidence type="ECO:0000256" key="1">
    <source>
        <dbReference type="ARBA" id="ARBA00005860"/>
    </source>
</evidence>
<comment type="cofactor">
    <cofactor evidence="8">
        <name>Zn(2+)</name>
        <dbReference type="ChEBI" id="CHEBI:29105"/>
    </cofactor>
    <text evidence="8">Binds 1 zinc ion per subunit.</text>
</comment>
<dbReference type="GO" id="GO:0004222">
    <property type="term" value="F:metalloendopeptidase activity"/>
    <property type="evidence" value="ECO:0007669"/>
    <property type="project" value="InterPro"/>
</dbReference>
<keyword evidence="6 8" id="KW-0482">Metalloprotease</keyword>
<sequence>MLRLLKLLLFFPVLVYHVTASEQDPGMFQPTGKVRRKSLSEVPWEPIRFHIQYHSTVLKSSRDEIEILKKAVEEGLRWGNKSVKAVCDEKIHFPKDVNFFKCGNEKGCVEKPLDADYVWMVSIKNEESDTTVRTKPCNYDINSKRPTAGHIQVIRSYLKEALKLKTNGGTENLIDTLRAAMALGLFLSSTLLKGYSNYKENYIESTRFTVYPETKLVEEKDEAFIGVSFPKSLAEARRRFKCPSLKYVELENSLETPGSHFESDFLPFEYLETHAGSDSSYFTNISLALMEDSGWYKVDYSVAEPVPQLIEEKHPCLYAKSCKFSEYHGQMDYFTKCHPGRKSHYGPFSKSFKGYNRCKIPKVTTCGKIFQSQNWRCLEHEGPYDIKFLGAFGDFSFPEKVSAAQCYEIKCNNGRLAFVSEKKIYECYTSGQLVTLTETYKTTIYHTLRAHKMTSFAKEYEGYPYTIERNVVCPAYCELLFILWVCISNGKFEDRMDTPTKEALRGRNLAGFRWKPIRFHIHYHPSVDKFSENKTRRYKTALERAVKWYEGGVKVLRERTGLLLPLLNATKSICNQKFLFPNDTLFFKCNKEADCVEKPIQADFILMVAFNVVNPSIDWCTADEHTDRPTSALILEGIGEVQFVLENHPNDDELFEYMRHLLAQFLYFGPHHFVTYPDYAKHHVNSTRYTVYPEAKIKDMLDDAFYGISFPKSLAQVRHYFKCPDLKFVELDKSSDNFATDFLQVERIEKQFGTSIALALMEDSGWYKVDYSIADPLPLLYEEKSCPRAKNCKLGDYSGQLDFFDKCHEGRKSHYGPSRIRYENDRCHTPYFTVCGKNVNNGESWRCLEHEKFKVRVQDIRKRWFDAPGIMAPQCYQIKCNDGKVSFVSRGKTYTCDRPGETIKLHEKYGRYHHYHTVAVHSLKGLRKKLERMPYIIDRTVICPKYCEVCGDPSTPCIDIVEPNKGSKDDVSLIFAIFSLIIFLY</sequence>
<evidence type="ECO:0000256" key="3">
    <source>
        <dbReference type="ARBA" id="ARBA00022723"/>
    </source>
</evidence>
<dbReference type="GO" id="GO:0007155">
    <property type="term" value="P:cell adhesion"/>
    <property type="evidence" value="ECO:0007669"/>
    <property type="project" value="InterPro"/>
</dbReference>
<keyword evidence="4" id="KW-0378">Hydrolase</keyword>
<evidence type="ECO:0000256" key="5">
    <source>
        <dbReference type="ARBA" id="ARBA00022833"/>
    </source>
</evidence>
<dbReference type="AlphaFoldDB" id="A0A8S1H9Q0"/>
<reference evidence="10" key="1">
    <citation type="submission" date="2020-10" db="EMBL/GenBank/DDBJ databases">
        <authorList>
            <person name="Kikuchi T."/>
        </authorList>
    </citation>
    <scope>NUCLEOTIDE SEQUENCE</scope>
    <source>
        <strain evidence="10">NKZ352</strain>
    </source>
</reference>
<evidence type="ECO:0000256" key="6">
    <source>
        <dbReference type="ARBA" id="ARBA00023049"/>
    </source>
</evidence>
<dbReference type="PANTHER" id="PTHR10942:SF0">
    <property type="entry name" value="LEISHMANOLYSIN-LIKE PEPTIDASE"/>
    <property type="match status" value="1"/>
</dbReference>
<feature type="signal peptide" evidence="9">
    <location>
        <begin position="1"/>
        <end position="20"/>
    </location>
</feature>
<dbReference type="Gene3D" id="3.90.132.10">
    <property type="entry name" value="Leishmanolysin , domain 2"/>
    <property type="match status" value="2"/>
</dbReference>
<dbReference type="InterPro" id="IPR001577">
    <property type="entry name" value="Peptidase_M8"/>
</dbReference>
<keyword evidence="9" id="KW-0732">Signal</keyword>
<keyword evidence="3 8" id="KW-0479">Metal-binding</keyword>
<evidence type="ECO:0000256" key="7">
    <source>
        <dbReference type="ARBA" id="ARBA00039717"/>
    </source>
</evidence>
<evidence type="ECO:0000256" key="8">
    <source>
        <dbReference type="PIRSR" id="PIRSR601577-2"/>
    </source>
</evidence>
<dbReference type="GO" id="GO:0016020">
    <property type="term" value="C:membrane"/>
    <property type="evidence" value="ECO:0007669"/>
    <property type="project" value="InterPro"/>
</dbReference>
<dbReference type="Pfam" id="PF01457">
    <property type="entry name" value="Peptidase_M8"/>
    <property type="match status" value="1"/>
</dbReference>
<organism evidence="10 11">
    <name type="scientific">Caenorhabditis auriculariae</name>
    <dbReference type="NCBI Taxonomy" id="2777116"/>
    <lineage>
        <taxon>Eukaryota</taxon>
        <taxon>Metazoa</taxon>
        <taxon>Ecdysozoa</taxon>
        <taxon>Nematoda</taxon>
        <taxon>Chromadorea</taxon>
        <taxon>Rhabditida</taxon>
        <taxon>Rhabditina</taxon>
        <taxon>Rhabditomorpha</taxon>
        <taxon>Rhabditoidea</taxon>
        <taxon>Rhabditidae</taxon>
        <taxon>Peloderinae</taxon>
        <taxon>Caenorhabditis</taxon>
    </lineage>
</organism>
<gene>
    <name evidence="10" type="ORF">CAUJ_LOCUS8632</name>
</gene>
<feature type="binding site" evidence="8">
    <location>
        <position position="260"/>
    </location>
    <ligand>
        <name>Zn(2+)</name>
        <dbReference type="ChEBI" id="CHEBI:29105"/>
        <note>catalytic</note>
    </ligand>
</feature>